<feature type="domain" description="ATPase AAA-type core" evidence="1">
    <location>
        <begin position="45"/>
        <end position="169"/>
    </location>
</feature>
<feature type="domain" description="ATPase AAA-type core" evidence="1">
    <location>
        <begin position="289"/>
        <end position="366"/>
    </location>
</feature>
<dbReference type="Pfam" id="PF13304">
    <property type="entry name" value="AAA_21"/>
    <property type="match status" value="2"/>
</dbReference>
<keyword evidence="3" id="KW-1185">Reference proteome</keyword>
<accession>A0ABV3NE33</accession>
<gene>
    <name evidence="2" type="ORF">V3M73_10065</name>
</gene>
<dbReference type="PANTHER" id="PTHR40396">
    <property type="entry name" value="ATPASE-LIKE PROTEIN"/>
    <property type="match status" value="1"/>
</dbReference>
<sequence>MLISFEVENYRAFADRAILDLARPGFSTVLPRKGQAWGEVLSPVAGVFGANASGKSTLIDAIETLSRAVRDKNYGRQLYQPSLAVSELNSSTEYAVHFVAANVRYSYVVRAQVWGVEHEELYSYEKRQPRKLFARSQAGPDEPLVFSKGSFLRGPSEEVRKLTTSSALYLAVALDYGHHGLAPVAKGLALGMGVQLSGFDSRVRSSMIEQMLFEMIADCGDNEGLVEGLLRVADVGIDGVVVKEEQIPPGVLEQMQRFLAAFGEEGVQPPSLPDVMSKVLFVHRGVGHKTFELSLEGESVGTQAWLVASWQALKTLKRGGILLIDELDASLHPSLVRYVVELFLNPDYNRKHAQIIFTTHDSGLLSNAPLRLLDPTSVWFTEKDDEGRAELFSLADYPIHPNNNTEKRYLAGAYGAIPNIDDRLLMRWLNESGEGRG</sequence>
<reference evidence="2 3" key="1">
    <citation type="submission" date="2024-01" db="EMBL/GenBank/DDBJ databases">
        <title>Genomic analysis and antimicrobial resistance profiles of Trueperella pyogenes isolated from domestic and wild animals.</title>
        <authorList>
            <person name="Magossi G."/>
            <person name="Gzyl K.E."/>
            <person name="Holman D.B."/>
            <person name="Amat S."/>
        </authorList>
    </citation>
    <scope>NUCLEOTIDE SEQUENCE [LARGE SCALE GENOMIC DNA]</scope>
    <source>
        <strain evidence="2 3">1494</strain>
    </source>
</reference>
<proteinExistence type="predicted"/>
<dbReference type="InterPro" id="IPR003959">
    <property type="entry name" value="ATPase_AAA_core"/>
</dbReference>
<comment type="caution">
    <text evidence="2">The sequence shown here is derived from an EMBL/GenBank/DDBJ whole genome shotgun (WGS) entry which is preliminary data.</text>
</comment>
<dbReference type="PANTHER" id="PTHR40396:SF1">
    <property type="entry name" value="ATPASE AAA-TYPE CORE DOMAIN-CONTAINING PROTEIN"/>
    <property type="match status" value="1"/>
</dbReference>
<organism evidence="2 3">
    <name type="scientific">Trueperella pyogenes</name>
    <dbReference type="NCBI Taxonomy" id="1661"/>
    <lineage>
        <taxon>Bacteria</taxon>
        <taxon>Bacillati</taxon>
        <taxon>Actinomycetota</taxon>
        <taxon>Actinomycetes</taxon>
        <taxon>Actinomycetales</taxon>
        <taxon>Actinomycetaceae</taxon>
        <taxon>Trueperella</taxon>
    </lineage>
</organism>
<name>A0ABV3NE33_9ACTO</name>
<dbReference type="EMBL" id="JBAGNM010000018">
    <property type="protein sequence ID" value="MEW6955359.1"/>
    <property type="molecule type" value="Genomic_DNA"/>
</dbReference>
<dbReference type="Proteomes" id="UP001555100">
    <property type="component" value="Unassembled WGS sequence"/>
</dbReference>
<protein>
    <submittedName>
        <fullName evidence="2">AAA family ATPase</fullName>
    </submittedName>
</protein>
<dbReference type="InterPro" id="IPR027417">
    <property type="entry name" value="P-loop_NTPase"/>
</dbReference>
<evidence type="ECO:0000259" key="1">
    <source>
        <dbReference type="Pfam" id="PF13304"/>
    </source>
</evidence>
<dbReference type="RefSeq" id="WP_126714243.1">
    <property type="nucleotide sequence ID" value="NZ_CP033903.1"/>
</dbReference>
<dbReference type="SUPFAM" id="SSF52540">
    <property type="entry name" value="P-loop containing nucleoside triphosphate hydrolases"/>
    <property type="match status" value="1"/>
</dbReference>
<evidence type="ECO:0000313" key="2">
    <source>
        <dbReference type="EMBL" id="MEW6955359.1"/>
    </source>
</evidence>
<evidence type="ECO:0000313" key="3">
    <source>
        <dbReference type="Proteomes" id="UP001555100"/>
    </source>
</evidence>
<dbReference type="Gene3D" id="3.40.50.300">
    <property type="entry name" value="P-loop containing nucleotide triphosphate hydrolases"/>
    <property type="match status" value="2"/>
</dbReference>